<feature type="region of interest" description="Disordered" evidence="1">
    <location>
        <begin position="69"/>
        <end position="173"/>
    </location>
</feature>
<dbReference type="SUPFAM" id="SSF56112">
    <property type="entry name" value="Protein kinase-like (PK-like)"/>
    <property type="match status" value="1"/>
</dbReference>
<sequence length="173" mass="18213">MGVVGYEAVSGKRPFTGDGALTVAMKHIKEPPPPLPAELPPNVRELIEITLVKNPQMRYRSGGPFADAVAAVRAGRRPPRPSQSPPPGRAAPAAIPSSAPARIAGNPTSRATARVAPGRRPEETGHPRGVRSRRASGRCCGLPASSGRWPSSSRCSSSSIRVATTSRSYRPRP</sequence>
<gene>
    <name evidence="2" type="ORF">BZL30_4050</name>
</gene>
<dbReference type="Proteomes" id="UP000189229">
    <property type="component" value="Unassembled WGS sequence"/>
</dbReference>
<keyword evidence="2" id="KW-0418">Kinase</keyword>
<feature type="compositionally biased region" description="Polar residues" evidence="1">
    <location>
        <begin position="162"/>
        <end position="173"/>
    </location>
</feature>
<name>A0A1V3X9K7_MYCKA</name>
<dbReference type="EMBL" id="MVBM01000003">
    <property type="protein sequence ID" value="OOK75923.1"/>
    <property type="molecule type" value="Genomic_DNA"/>
</dbReference>
<feature type="compositionally biased region" description="Low complexity" evidence="1">
    <location>
        <begin position="145"/>
        <end position="161"/>
    </location>
</feature>
<protein>
    <submittedName>
        <fullName evidence="2">Putative serine/threonine-kinase pknA domain protein</fullName>
    </submittedName>
</protein>
<evidence type="ECO:0000313" key="2">
    <source>
        <dbReference type="EMBL" id="OOK75923.1"/>
    </source>
</evidence>
<accession>A0A1V3X9K7</accession>
<evidence type="ECO:0000256" key="1">
    <source>
        <dbReference type="SAM" id="MobiDB-lite"/>
    </source>
</evidence>
<dbReference type="Gene3D" id="1.10.510.10">
    <property type="entry name" value="Transferase(Phosphotransferase) domain 1"/>
    <property type="match status" value="1"/>
</dbReference>
<feature type="compositionally biased region" description="Low complexity" evidence="1">
    <location>
        <begin position="90"/>
        <end position="104"/>
    </location>
</feature>
<comment type="caution">
    <text evidence="2">The sequence shown here is derived from an EMBL/GenBank/DDBJ whole genome shotgun (WGS) entry which is preliminary data.</text>
</comment>
<organism evidence="2 3">
    <name type="scientific">Mycobacterium kansasii</name>
    <dbReference type="NCBI Taxonomy" id="1768"/>
    <lineage>
        <taxon>Bacteria</taxon>
        <taxon>Bacillati</taxon>
        <taxon>Actinomycetota</taxon>
        <taxon>Actinomycetes</taxon>
        <taxon>Mycobacteriales</taxon>
        <taxon>Mycobacteriaceae</taxon>
        <taxon>Mycobacterium</taxon>
    </lineage>
</organism>
<feature type="compositionally biased region" description="Pro residues" evidence="1">
    <location>
        <begin position="80"/>
        <end position="89"/>
    </location>
</feature>
<dbReference type="GO" id="GO:0016301">
    <property type="term" value="F:kinase activity"/>
    <property type="evidence" value="ECO:0007669"/>
    <property type="project" value="UniProtKB-KW"/>
</dbReference>
<reference evidence="2 3" key="1">
    <citation type="submission" date="2017-02" db="EMBL/GenBank/DDBJ databases">
        <title>Complete genome sequences of Mycobacterium kansasii strains isolated from rhesus macaques.</title>
        <authorList>
            <person name="Panda A."/>
            <person name="Nagaraj S."/>
            <person name="Zhao X."/>
            <person name="Tettelin H."/>
            <person name="Detolla L.J."/>
        </authorList>
    </citation>
    <scope>NUCLEOTIDE SEQUENCE [LARGE SCALE GENOMIC DNA]</scope>
    <source>
        <strain evidence="2 3">11-3813</strain>
    </source>
</reference>
<evidence type="ECO:0000313" key="3">
    <source>
        <dbReference type="Proteomes" id="UP000189229"/>
    </source>
</evidence>
<keyword evidence="2" id="KW-0808">Transferase</keyword>
<dbReference type="InterPro" id="IPR011009">
    <property type="entry name" value="Kinase-like_dom_sf"/>
</dbReference>
<dbReference type="AlphaFoldDB" id="A0A1V3X9K7"/>
<proteinExistence type="predicted"/>